<dbReference type="SMART" id="SM00757">
    <property type="entry name" value="CRA"/>
    <property type="match status" value="1"/>
</dbReference>
<reference evidence="3 4" key="1">
    <citation type="submission" date="2023-08" db="EMBL/GenBank/DDBJ databases">
        <title>Annotated Genome Sequence of Vanrija albida AlHP1.</title>
        <authorList>
            <person name="Herzog R."/>
        </authorList>
    </citation>
    <scope>NUCLEOTIDE SEQUENCE [LARGE SCALE GENOMIC DNA]</scope>
    <source>
        <strain evidence="3 4">AlHP1</strain>
    </source>
</reference>
<gene>
    <name evidence="3" type="ORF">Q8F55_006402</name>
</gene>
<dbReference type="InterPro" id="IPR024964">
    <property type="entry name" value="CTLH/CRA"/>
</dbReference>
<keyword evidence="4" id="KW-1185">Reference proteome</keyword>
<name>A0ABR3PX25_9TREE</name>
<evidence type="ECO:0000259" key="2">
    <source>
        <dbReference type="SMART" id="SM00757"/>
    </source>
</evidence>
<dbReference type="EMBL" id="JBBXJM010000005">
    <property type="protein sequence ID" value="KAL1406989.1"/>
    <property type="molecule type" value="Genomic_DNA"/>
</dbReference>
<protein>
    <recommendedName>
        <fullName evidence="2">CRA domain-containing protein</fullName>
    </recommendedName>
</protein>
<dbReference type="Proteomes" id="UP001565368">
    <property type="component" value="Unassembled WGS sequence"/>
</dbReference>
<evidence type="ECO:0000313" key="4">
    <source>
        <dbReference type="Proteomes" id="UP001565368"/>
    </source>
</evidence>
<organism evidence="3 4">
    <name type="scientific">Vanrija albida</name>
    <dbReference type="NCBI Taxonomy" id="181172"/>
    <lineage>
        <taxon>Eukaryota</taxon>
        <taxon>Fungi</taxon>
        <taxon>Dikarya</taxon>
        <taxon>Basidiomycota</taxon>
        <taxon>Agaricomycotina</taxon>
        <taxon>Tremellomycetes</taxon>
        <taxon>Trichosporonales</taxon>
        <taxon>Trichosporonaceae</taxon>
        <taxon>Vanrija</taxon>
    </lineage>
</organism>
<feature type="domain" description="CRA" evidence="2">
    <location>
        <begin position="261"/>
        <end position="361"/>
    </location>
</feature>
<evidence type="ECO:0000256" key="1">
    <source>
        <dbReference type="SAM" id="MobiDB-lite"/>
    </source>
</evidence>
<feature type="region of interest" description="Disordered" evidence="1">
    <location>
        <begin position="235"/>
        <end position="255"/>
    </location>
</feature>
<proteinExistence type="predicted"/>
<feature type="compositionally biased region" description="Low complexity" evidence="1">
    <location>
        <begin position="149"/>
        <end position="174"/>
    </location>
</feature>
<feature type="compositionally biased region" description="Low complexity" evidence="1">
    <location>
        <begin position="187"/>
        <end position="196"/>
    </location>
</feature>
<feature type="region of interest" description="Disordered" evidence="1">
    <location>
        <begin position="42"/>
        <end position="65"/>
    </location>
</feature>
<sequence length="402" mass="42339">MESKASTAAPASQAMTSLHDIVLDYVINSAYSNTAKVLAQNSDRTRTLASPSASPTPPLTGADDDDAAAAAMDVDGGASLDGGGRAERDSTILDDAALASIDRRREILDYILSGAVVRAVAALNAHFPAVLNPTTAAALSALRNGAEPSHSNGASSNGAESNGAGNGTTNGASNLSPYLPQPSPSRARTAPSTPGATAPPPPPTNHTTPLFARSSDPGHVKLNLSIQRYIEEMRSVPTQSATSSPSSSIDSLTGSTALSGDTFRDLMAMHQELHTEAMKLRPEHRAAYLQEIKDVTALLGYNNPETSILGGFLEQERRVALAQQVNAAILRSQGRPVQSHLEQIARATSAIYSTLHDAGIDPQPSWTADSKSVANWRIADQLKRRSFQKGGFSLHEYVWELA</sequence>
<dbReference type="GeneID" id="95987445"/>
<dbReference type="RefSeq" id="XP_069206933.1">
    <property type="nucleotide sequence ID" value="XM_069354862.1"/>
</dbReference>
<feature type="region of interest" description="Disordered" evidence="1">
    <location>
        <begin position="144"/>
        <end position="217"/>
    </location>
</feature>
<accession>A0ABR3PX25</accession>
<evidence type="ECO:0000313" key="3">
    <source>
        <dbReference type="EMBL" id="KAL1406989.1"/>
    </source>
</evidence>
<comment type="caution">
    <text evidence="3">The sequence shown here is derived from an EMBL/GenBank/DDBJ whole genome shotgun (WGS) entry which is preliminary data.</text>
</comment>
<dbReference type="Pfam" id="PF10607">
    <property type="entry name" value="CTLH"/>
    <property type="match status" value="1"/>
</dbReference>
<dbReference type="InterPro" id="IPR013144">
    <property type="entry name" value="CRA_dom"/>
</dbReference>